<evidence type="ECO:0000259" key="2">
    <source>
        <dbReference type="Pfam" id="PF01757"/>
    </source>
</evidence>
<feature type="transmembrane region" description="Helical" evidence="1">
    <location>
        <begin position="311"/>
        <end position="331"/>
    </location>
</feature>
<dbReference type="Proteomes" id="UP000518887">
    <property type="component" value="Unassembled WGS sequence"/>
</dbReference>
<gene>
    <name evidence="3" type="ORF">HNP76_001972</name>
</gene>
<feature type="transmembrane region" description="Helical" evidence="1">
    <location>
        <begin position="248"/>
        <end position="267"/>
    </location>
</feature>
<proteinExistence type="predicted"/>
<reference evidence="3 4" key="1">
    <citation type="submission" date="2020-08" db="EMBL/GenBank/DDBJ databases">
        <title>Genomic Encyclopedia of Type Strains, Phase IV (KMG-IV): sequencing the most valuable type-strain genomes for metagenomic binning, comparative biology and taxonomic classification.</title>
        <authorList>
            <person name="Goeker M."/>
        </authorList>
    </citation>
    <scope>NUCLEOTIDE SEQUENCE [LARGE SCALE GENOMIC DNA]</scope>
    <source>
        <strain evidence="3 4">DSM 103462</strain>
    </source>
</reference>
<feature type="transmembrane region" description="Helical" evidence="1">
    <location>
        <begin position="84"/>
        <end position="102"/>
    </location>
</feature>
<dbReference type="Pfam" id="PF01757">
    <property type="entry name" value="Acyl_transf_3"/>
    <property type="match status" value="1"/>
</dbReference>
<dbReference type="PANTHER" id="PTHR23028:SF53">
    <property type="entry name" value="ACYL_TRANSF_3 DOMAIN-CONTAINING PROTEIN"/>
    <property type="match status" value="1"/>
</dbReference>
<keyword evidence="4" id="KW-1185">Reference proteome</keyword>
<feature type="domain" description="Acyltransferase 3" evidence="2">
    <location>
        <begin position="8"/>
        <end position="327"/>
    </location>
</feature>
<feature type="transmembrane region" description="Helical" evidence="1">
    <location>
        <begin position="144"/>
        <end position="161"/>
    </location>
</feature>
<dbReference type="AlphaFoldDB" id="A0A7W8LMI8"/>
<dbReference type="PANTHER" id="PTHR23028">
    <property type="entry name" value="ACETYLTRANSFERASE"/>
    <property type="match status" value="1"/>
</dbReference>
<dbReference type="GO" id="GO:0000271">
    <property type="term" value="P:polysaccharide biosynthetic process"/>
    <property type="evidence" value="ECO:0007669"/>
    <property type="project" value="TreeGrafter"/>
</dbReference>
<dbReference type="RefSeq" id="WP_184660009.1">
    <property type="nucleotide sequence ID" value="NZ_CP031518.1"/>
</dbReference>
<dbReference type="InterPro" id="IPR002656">
    <property type="entry name" value="Acyl_transf_3_dom"/>
</dbReference>
<feature type="transmembrane region" description="Helical" evidence="1">
    <location>
        <begin position="223"/>
        <end position="242"/>
    </location>
</feature>
<keyword evidence="1" id="KW-0812">Transmembrane</keyword>
<feature type="transmembrane region" description="Helical" evidence="1">
    <location>
        <begin position="39"/>
        <end position="63"/>
    </location>
</feature>
<keyword evidence="1" id="KW-1133">Transmembrane helix</keyword>
<dbReference type="GO" id="GO:0016020">
    <property type="term" value="C:membrane"/>
    <property type="evidence" value="ECO:0007669"/>
    <property type="project" value="TreeGrafter"/>
</dbReference>
<evidence type="ECO:0000313" key="4">
    <source>
        <dbReference type="Proteomes" id="UP000518887"/>
    </source>
</evidence>
<name>A0A7W8LMI8_9SPIR</name>
<keyword evidence="1" id="KW-0472">Membrane</keyword>
<dbReference type="InterPro" id="IPR050879">
    <property type="entry name" value="Acyltransferase_3"/>
</dbReference>
<sequence>MEVSKRFHSLDFLKFILAVIIIFHHFQQITGVQFSGINFYGGLISFGYVVECFFIISGFVTALGVESKLFVNFRKWITGKCIRLYPMAILSVLVTAIVYLLYRICLGKFPEGITIGLWQLLNSVTLTFVGGGIGNISLGINNPLWYLCVLLICYIIVYTLNWISLRLTINVKYLYFTMMVAGVSAVTYKLNIPFLNLATGRGYSAFFLGMVFHYIYKNVPKKILVAYSILCLALCGVCSVLKNGIDDQWGIFTFMIWPSVLIILLSCEKLFSWNVFFMLGAISFEMYLWHVPGLYLFIIFKNMLKLNTTSFLEMVLYTILMIIISFGMLQIEKKLTTLLKTKIVIR</sequence>
<feature type="transmembrane region" description="Helical" evidence="1">
    <location>
        <begin position="12"/>
        <end position="27"/>
    </location>
</feature>
<feature type="transmembrane region" description="Helical" evidence="1">
    <location>
        <begin position="274"/>
        <end position="299"/>
    </location>
</feature>
<evidence type="ECO:0000313" key="3">
    <source>
        <dbReference type="EMBL" id="MBB5226591.1"/>
    </source>
</evidence>
<comment type="caution">
    <text evidence="3">The sequence shown here is derived from an EMBL/GenBank/DDBJ whole genome shotgun (WGS) entry which is preliminary data.</text>
</comment>
<protein>
    <submittedName>
        <fullName evidence="3">Peptidoglycan/LPS O-acetylase OafA/YrhL</fullName>
    </submittedName>
</protein>
<evidence type="ECO:0000256" key="1">
    <source>
        <dbReference type="SAM" id="Phobius"/>
    </source>
</evidence>
<feature type="transmembrane region" description="Helical" evidence="1">
    <location>
        <begin position="198"/>
        <end position="216"/>
    </location>
</feature>
<dbReference type="GO" id="GO:0016747">
    <property type="term" value="F:acyltransferase activity, transferring groups other than amino-acyl groups"/>
    <property type="evidence" value="ECO:0007669"/>
    <property type="project" value="InterPro"/>
</dbReference>
<organism evidence="3 4">
    <name type="scientific">Treponema ruminis</name>
    <dbReference type="NCBI Taxonomy" id="744515"/>
    <lineage>
        <taxon>Bacteria</taxon>
        <taxon>Pseudomonadati</taxon>
        <taxon>Spirochaetota</taxon>
        <taxon>Spirochaetia</taxon>
        <taxon>Spirochaetales</taxon>
        <taxon>Treponemataceae</taxon>
        <taxon>Treponema</taxon>
    </lineage>
</organism>
<accession>A0A7W8LMI8</accession>
<dbReference type="EMBL" id="JACHFQ010000006">
    <property type="protein sequence ID" value="MBB5226591.1"/>
    <property type="molecule type" value="Genomic_DNA"/>
</dbReference>